<comment type="caution">
    <text evidence="1">The sequence shown here is derived from an EMBL/GenBank/DDBJ whole genome shotgun (WGS) entry which is preliminary data.</text>
</comment>
<evidence type="ECO:0008006" key="3">
    <source>
        <dbReference type="Google" id="ProtNLM"/>
    </source>
</evidence>
<protein>
    <recommendedName>
        <fullName evidence="3">DUF3800 domain-containing protein</fullName>
    </recommendedName>
</protein>
<evidence type="ECO:0000313" key="1">
    <source>
        <dbReference type="EMBL" id="TGY93039.1"/>
    </source>
</evidence>
<dbReference type="AlphaFoldDB" id="A0A4V3RZ62"/>
<proteinExistence type="predicted"/>
<evidence type="ECO:0000313" key="2">
    <source>
        <dbReference type="Proteomes" id="UP000305451"/>
    </source>
</evidence>
<keyword evidence="2" id="KW-1185">Reference proteome</keyword>
<accession>A0A4V3RZ62</accession>
<dbReference type="Pfam" id="PF12686">
    <property type="entry name" value="DUF3800"/>
    <property type="match status" value="1"/>
</dbReference>
<gene>
    <name evidence="1" type="ORF">E5162_08225</name>
</gene>
<dbReference type="EMBL" id="SRXV01000002">
    <property type="protein sequence ID" value="TGY93039.1"/>
    <property type="molecule type" value="Genomic_DNA"/>
</dbReference>
<dbReference type="RefSeq" id="WP_135944745.1">
    <property type="nucleotide sequence ID" value="NZ_BMEI01000002.1"/>
</dbReference>
<dbReference type="InterPro" id="IPR024524">
    <property type="entry name" value="DUF3800"/>
</dbReference>
<sequence length="374" mass="42170">MDINDIRDLPIKAFGLVGADSHYVFYYDETNNIKKLRIKEDRFNVSDPSVFVLGGVVHSGPPRVLDIQSLRDAMRIQKSAPEIKFEHVAKGGFIDVLKSNKIAIFLQWIADNDLLAHYHALDPIHWALVDIIDSILHGLAEPHFYALHHDLKADLTALLRADLGATASMFYRYDYPNLTPENRKPFLNDLLCILEREHGLLPDFNAMMLKGMLQAGRNIPSMEFIEGFEPHELIQDFSIFYVNRIAIFKNSEHILDDEDTVQKEIDAMKLSSGGQLVGHYRFSDSKSEPGIQISDVVAGLIGKMYTWLVQTPAEEVVTARASLDGVALKNAELLRDLIDASDEANIAFLHHVISTRDLEKMNIFLRTVGSGFEV</sequence>
<name>A0A4V3RZ62_9PROT</name>
<organism evidence="1 2">
    <name type="scientific">Marinicauda pacifica</name>
    <dbReference type="NCBI Taxonomy" id="1133559"/>
    <lineage>
        <taxon>Bacteria</taxon>
        <taxon>Pseudomonadati</taxon>
        <taxon>Pseudomonadota</taxon>
        <taxon>Alphaproteobacteria</taxon>
        <taxon>Maricaulales</taxon>
        <taxon>Maricaulaceae</taxon>
        <taxon>Marinicauda</taxon>
    </lineage>
</organism>
<reference evidence="1 2" key="1">
    <citation type="journal article" date="2013" name="Int. J. Syst. Evol. Microbiol.">
        <title>Marinicauda pacifica gen. nov., sp. nov., a prosthecate alphaproteobacterium of the family Hyphomonadaceae isolated from deep seawater.</title>
        <authorList>
            <person name="Zhang X.Y."/>
            <person name="Li G.W."/>
            <person name="Wang C.S."/>
            <person name="Zhang Y.J."/>
            <person name="Xu X.W."/>
            <person name="Li H."/>
            <person name="Liu A."/>
            <person name="Liu C."/>
            <person name="Xie B.B."/>
            <person name="Qin Q.L."/>
            <person name="Xu Z."/>
            <person name="Chen X.L."/>
            <person name="Zhou B.C."/>
            <person name="Zhang Y.Z."/>
        </authorList>
    </citation>
    <scope>NUCLEOTIDE SEQUENCE [LARGE SCALE GENOMIC DNA]</scope>
    <source>
        <strain evidence="1 2">P-1 km-3</strain>
    </source>
</reference>
<dbReference type="OrthoDB" id="7541663at2"/>
<dbReference type="Proteomes" id="UP000305451">
    <property type="component" value="Unassembled WGS sequence"/>
</dbReference>